<evidence type="ECO:0000313" key="1">
    <source>
        <dbReference type="EMBL" id="MDT0353902.1"/>
    </source>
</evidence>
<protein>
    <submittedName>
        <fullName evidence="1">Uncharacterized protein</fullName>
    </submittedName>
</protein>
<dbReference type="EMBL" id="JAVREJ010000051">
    <property type="protein sequence ID" value="MDT0353902.1"/>
    <property type="molecule type" value="Genomic_DNA"/>
</dbReference>
<organism evidence="1 2">
    <name type="scientific">Pseudonocardia charpentierae</name>
    <dbReference type="NCBI Taxonomy" id="3075545"/>
    <lineage>
        <taxon>Bacteria</taxon>
        <taxon>Bacillati</taxon>
        <taxon>Actinomycetota</taxon>
        <taxon>Actinomycetes</taxon>
        <taxon>Pseudonocardiales</taxon>
        <taxon>Pseudonocardiaceae</taxon>
        <taxon>Pseudonocardia</taxon>
    </lineage>
</organism>
<dbReference type="Proteomes" id="UP001183202">
    <property type="component" value="Unassembled WGS sequence"/>
</dbReference>
<accession>A0ABU2NIV0</accession>
<name>A0ABU2NIV0_9PSEU</name>
<sequence length="78" mass="8801">MDSWADGLTLLGDLHVQFQCGHTQLQGVGERRKAARRSQAEATAMSLDVERRWTSLVVHRDDREADHQNSGRQEGGDR</sequence>
<comment type="caution">
    <text evidence="1">The sequence shown here is derived from an EMBL/GenBank/DDBJ whole genome shotgun (WGS) entry which is preliminary data.</text>
</comment>
<proteinExistence type="predicted"/>
<dbReference type="RefSeq" id="WP_311560416.1">
    <property type="nucleotide sequence ID" value="NZ_JAVREJ010000051.1"/>
</dbReference>
<gene>
    <name evidence="1" type="ORF">RM445_30915</name>
</gene>
<keyword evidence="2" id="KW-1185">Reference proteome</keyword>
<evidence type="ECO:0000313" key="2">
    <source>
        <dbReference type="Proteomes" id="UP001183202"/>
    </source>
</evidence>
<reference evidence="2" key="1">
    <citation type="submission" date="2023-07" db="EMBL/GenBank/DDBJ databases">
        <title>30 novel species of actinomycetes from the DSMZ collection.</title>
        <authorList>
            <person name="Nouioui I."/>
        </authorList>
    </citation>
    <scope>NUCLEOTIDE SEQUENCE [LARGE SCALE GENOMIC DNA]</scope>
    <source>
        <strain evidence="2">DSM 45834</strain>
    </source>
</reference>